<feature type="compositionally biased region" description="Pro residues" evidence="1">
    <location>
        <begin position="74"/>
        <end position="86"/>
    </location>
</feature>
<protein>
    <submittedName>
        <fullName evidence="2">Uncharacterized protein</fullName>
    </submittedName>
</protein>
<dbReference type="EMBL" id="JAKOGI010001441">
    <property type="protein sequence ID" value="KAJ8425611.1"/>
    <property type="molecule type" value="Genomic_DNA"/>
</dbReference>
<sequence>MPDTPTGHRKHHRAASSLSTLPLSTIEATNQKLPFSSISLRTLLEESEDQNSEEFQSMDGVKDGIVEEEHKAPQAPPQTAPHPAPDSAPQAVDSAAAVLSLGMPPAQRNRTADAIPNKPAKNAKHATKLPSFTTLKFSLSMSPSHYLYLEELGDLF</sequence>
<feature type="compositionally biased region" description="Basic and acidic residues" evidence="1">
    <location>
        <begin position="60"/>
        <end position="72"/>
    </location>
</feature>
<proteinExistence type="predicted"/>
<feature type="region of interest" description="Disordered" evidence="1">
    <location>
        <begin position="44"/>
        <end position="93"/>
    </location>
</feature>
<feature type="region of interest" description="Disordered" evidence="1">
    <location>
        <begin position="1"/>
        <end position="23"/>
    </location>
</feature>
<comment type="caution">
    <text evidence="2">The sequence shown here is derived from an EMBL/GenBank/DDBJ whole genome shotgun (WGS) entry which is preliminary data.</text>
</comment>
<keyword evidence="3" id="KW-1185">Reference proteome</keyword>
<name>A0A9Q1GUG9_9CARY</name>
<accession>A0A9Q1GUG9</accession>
<evidence type="ECO:0000313" key="3">
    <source>
        <dbReference type="Proteomes" id="UP001153076"/>
    </source>
</evidence>
<evidence type="ECO:0000313" key="2">
    <source>
        <dbReference type="EMBL" id="KAJ8425611.1"/>
    </source>
</evidence>
<feature type="region of interest" description="Disordered" evidence="1">
    <location>
        <begin position="107"/>
        <end position="126"/>
    </location>
</feature>
<dbReference type="AlphaFoldDB" id="A0A9Q1GUG9"/>
<evidence type="ECO:0000256" key="1">
    <source>
        <dbReference type="SAM" id="MobiDB-lite"/>
    </source>
</evidence>
<dbReference type="Proteomes" id="UP001153076">
    <property type="component" value="Unassembled WGS sequence"/>
</dbReference>
<organism evidence="2 3">
    <name type="scientific">Carnegiea gigantea</name>
    <dbReference type="NCBI Taxonomy" id="171969"/>
    <lineage>
        <taxon>Eukaryota</taxon>
        <taxon>Viridiplantae</taxon>
        <taxon>Streptophyta</taxon>
        <taxon>Embryophyta</taxon>
        <taxon>Tracheophyta</taxon>
        <taxon>Spermatophyta</taxon>
        <taxon>Magnoliopsida</taxon>
        <taxon>eudicotyledons</taxon>
        <taxon>Gunneridae</taxon>
        <taxon>Pentapetalae</taxon>
        <taxon>Caryophyllales</taxon>
        <taxon>Cactineae</taxon>
        <taxon>Cactaceae</taxon>
        <taxon>Cactoideae</taxon>
        <taxon>Echinocereeae</taxon>
        <taxon>Carnegiea</taxon>
    </lineage>
</organism>
<reference evidence="2" key="1">
    <citation type="submission" date="2022-04" db="EMBL/GenBank/DDBJ databases">
        <title>Carnegiea gigantea Genome sequencing and assembly v2.</title>
        <authorList>
            <person name="Copetti D."/>
            <person name="Sanderson M.J."/>
            <person name="Burquez A."/>
            <person name="Wojciechowski M.F."/>
        </authorList>
    </citation>
    <scope>NUCLEOTIDE SEQUENCE</scope>
    <source>
        <strain evidence="2">SGP5-SGP5p</strain>
        <tissue evidence="2">Aerial part</tissue>
    </source>
</reference>
<gene>
    <name evidence="2" type="ORF">Cgig2_017238</name>
</gene>